<dbReference type="Proteomes" id="UP000054567">
    <property type="component" value="Unassembled WGS sequence"/>
</dbReference>
<evidence type="ECO:0000313" key="3">
    <source>
        <dbReference type="EMBL" id="KMM65873.1"/>
    </source>
</evidence>
<accession>A0A0J6F6Q8</accession>
<reference evidence="4" key="3">
    <citation type="journal article" date="2010" name="Genome Res.">
        <title>Population genomic sequencing of Coccidioides fungi reveals recent hybridization and transposon control.</title>
        <authorList>
            <person name="Neafsey D.E."/>
            <person name="Barker B.M."/>
            <person name="Sharpton T.J."/>
            <person name="Stajich J.E."/>
            <person name="Park D.J."/>
            <person name="Whiston E."/>
            <person name="Hung C.-Y."/>
            <person name="McMahan C."/>
            <person name="White J."/>
            <person name="Sykes S."/>
            <person name="Heiman D."/>
            <person name="Young S."/>
            <person name="Zeng Q."/>
            <person name="Abouelleil A."/>
            <person name="Aftuck L."/>
            <person name="Bessette D."/>
            <person name="Brown A."/>
            <person name="FitzGerald M."/>
            <person name="Lui A."/>
            <person name="Macdonald J.P."/>
            <person name="Priest M."/>
            <person name="Orbach M.J."/>
            <person name="Galgiani J.N."/>
            <person name="Kirkland T.N."/>
            <person name="Cole G.T."/>
            <person name="Birren B.W."/>
            <person name="Henn M.R."/>
            <person name="Taylor J.W."/>
            <person name="Rounsley S.D."/>
        </authorList>
    </citation>
    <scope>NUCLEOTIDE SEQUENCE [LARGE SCALE GENOMIC DNA]</scope>
    <source>
        <strain evidence="4">RMSCC 3488</strain>
    </source>
</reference>
<protein>
    <recommendedName>
        <fullName evidence="5">Secreted protein</fullName>
    </recommendedName>
</protein>
<reference evidence="3 4" key="1">
    <citation type="submission" date="2007-06" db="EMBL/GenBank/DDBJ databases">
        <title>The Genome Sequence of Coccidioides posadasii RMSCC_3488.</title>
        <authorList>
            <consortium name="Coccidioides Genome Resources Consortium"/>
            <consortium name="The Broad Institute Genome Sequencing Platform"/>
            <person name="Henn M.R."/>
            <person name="Sykes S."/>
            <person name="Young S."/>
            <person name="Jaffe D."/>
            <person name="Berlin A."/>
            <person name="Alvarez P."/>
            <person name="Butler J."/>
            <person name="Gnerre S."/>
            <person name="Grabherr M."/>
            <person name="Mauceli E."/>
            <person name="Brockman W."/>
            <person name="Kodira C."/>
            <person name="Alvarado L."/>
            <person name="Zeng Q."/>
            <person name="Crawford M."/>
            <person name="Antoine C."/>
            <person name="Devon K."/>
            <person name="Galgiani J."/>
            <person name="Orsborn K."/>
            <person name="Lewis M.L."/>
            <person name="Nusbaum C."/>
            <person name="Galagan J."/>
            <person name="Birren B."/>
        </authorList>
    </citation>
    <scope>NUCLEOTIDE SEQUENCE [LARGE SCALE GENOMIC DNA]</scope>
    <source>
        <strain evidence="3 4">RMSCC 3488</strain>
    </source>
</reference>
<evidence type="ECO:0000256" key="1">
    <source>
        <dbReference type="SAM" id="MobiDB-lite"/>
    </source>
</evidence>
<evidence type="ECO:0000313" key="4">
    <source>
        <dbReference type="Proteomes" id="UP000054567"/>
    </source>
</evidence>
<keyword evidence="2" id="KW-0732">Signal</keyword>
<proteinExistence type="predicted"/>
<evidence type="ECO:0000256" key="2">
    <source>
        <dbReference type="SAM" id="SignalP"/>
    </source>
</evidence>
<organism evidence="3 4">
    <name type="scientific">Coccidioides posadasii RMSCC 3488</name>
    <dbReference type="NCBI Taxonomy" id="454284"/>
    <lineage>
        <taxon>Eukaryota</taxon>
        <taxon>Fungi</taxon>
        <taxon>Dikarya</taxon>
        <taxon>Ascomycota</taxon>
        <taxon>Pezizomycotina</taxon>
        <taxon>Eurotiomycetes</taxon>
        <taxon>Eurotiomycetidae</taxon>
        <taxon>Onygenales</taxon>
        <taxon>Onygenaceae</taxon>
        <taxon>Coccidioides</taxon>
    </lineage>
</organism>
<evidence type="ECO:0008006" key="5">
    <source>
        <dbReference type="Google" id="ProtNLM"/>
    </source>
</evidence>
<reference evidence="4" key="2">
    <citation type="journal article" date="2009" name="Genome Res.">
        <title>Comparative genomic analyses of the human fungal pathogens Coccidioides and their relatives.</title>
        <authorList>
            <person name="Sharpton T.J."/>
            <person name="Stajich J.E."/>
            <person name="Rounsley S.D."/>
            <person name="Gardner M.J."/>
            <person name="Wortman J.R."/>
            <person name="Jordar V.S."/>
            <person name="Maiti R."/>
            <person name="Kodira C.D."/>
            <person name="Neafsey D.E."/>
            <person name="Zeng Q."/>
            <person name="Hung C.-Y."/>
            <person name="McMahan C."/>
            <person name="Muszewska A."/>
            <person name="Grynberg M."/>
            <person name="Mandel M.A."/>
            <person name="Kellner E.M."/>
            <person name="Barker B.M."/>
            <person name="Galgiani J.N."/>
            <person name="Orbach M.J."/>
            <person name="Kirkland T.N."/>
            <person name="Cole G.T."/>
            <person name="Henn M.R."/>
            <person name="Birren B.W."/>
            <person name="Taylor J.W."/>
        </authorList>
    </citation>
    <scope>NUCLEOTIDE SEQUENCE [LARGE SCALE GENOMIC DNA]</scope>
    <source>
        <strain evidence="4">RMSCC 3488</strain>
    </source>
</reference>
<sequence length="102" mass="11050">MSGTLGFLAVFCFRTAASHRVSPCSSTRHHVLRRGQGQDKPATKSRPLPLQRPSPLLPSAKDLASPRNDPISYHHLGTVFQTLFVLGIQDVGVRGFGETGRG</sequence>
<feature type="chain" id="PRO_5005270731" description="Secreted protein" evidence="2">
    <location>
        <begin position="19"/>
        <end position="102"/>
    </location>
</feature>
<feature type="signal peptide" evidence="2">
    <location>
        <begin position="1"/>
        <end position="18"/>
    </location>
</feature>
<dbReference type="VEuPathDB" id="FungiDB:CPAG_02214"/>
<dbReference type="AlphaFoldDB" id="A0A0J6F6Q8"/>
<gene>
    <name evidence="3" type="ORF">CPAG_02214</name>
</gene>
<name>A0A0J6F6Q8_COCPO</name>
<feature type="region of interest" description="Disordered" evidence="1">
    <location>
        <begin position="24"/>
        <end position="65"/>
    </location>
</feature>
<dbReference type="EMBL" id="DS268109">
    <property type="protein sequence ID" value="KMM65873.1"/>
    <property type="molecule type" value="Genomic_DNA"/>
</dbReference>